<dbReference type="AlphaFoldDB" id="A0A8J2KGH8"/>
<dbReference type="EMBL" id="CAJVCH010369976">
    <property type="protein sequence ID" value="CAG7816413.1"/>
    <property type="molecule type" value="Genomic_DNA"/>
</dbReference>
<dbReference type="OrthoDB" id="8296482at2759"/>
<sequence>AYQYGLPTPGNENSCKQIGSQQPTNYPYGFAGQSIKKHGKKMVINVLWALKNINIVEVLTSGPVSTASVLLNLSEEIIKRFQKTYEQNLVDTPARRKNVRRPVRDEIDSKKQRIIYDVLVSYYKENRTPKLSDALEKFVERVRIEQLSTPDAFNIPPKLFHCGVNTFREILHSLGYKFGKINKRDAVLFDP</sequence>
<accession>A0A8J2KGH8</accession>
<proteinExistence type="predicted"/>
<organism evidence="1 2">
    <name type="scientific">Allacma fusca</name>
    <dbReference type="NCBI Taxonomy" id="39272"/>
    <lineage>
        <taxon>Eukaryota</taxon>
        <taxon>Metazoa</taxon>
        <taxon>Ecdysozoa</taxon>
        <taxon>Arthropoda</taxon>
        <taxon>Hexapoda</taxon>
        <taxon>Collembola</taxon>
        <taxon>Symphypleona</taxon>
        <taxon>Sminthuridae</taxon>
        <taxon>Allacma</taxon>
    </lineage>
</organism>
<keyword evidence="2" id="KW-1185">Reference proteome</keyword>
<comment type="caution">
    <text evidence="1">The sequence shown here is derived from an EMBL/GenBank/DDBJ whole genome shotgun (WGS) entry which is preliminary data.</text>
</comment>
<reference evidence="1" key="1">
    <citation type="submission" date="2021-06" db="EMBL/GenBank/DDBJ databases">
        <authorList>
            <person name="Hodson N. C."/>
            <person name="Mongue J. A."/>
            <person name="Jaron S. K."/>
        </authorList>
    </citation>
    <scope>NUCLEOTIDE SEQUENCE</scope>
</reference>
<protein>
    <submittedName>
        <fullName evidence="1">Uncharacterized protein</fullName>
    </submittedName>
</protein>
<feature type="non-terminal residue" evidence="1">
    <location>
        <position position="191"/>
    </location>
</feature>
<gene>
    <name evidence="1" type="ORF">AFUS01_LOCUS27036</name>
</gene>
<name>A0A8J2KGH8_9HEXA</name>
<feature type="non-terminal residue" evidence="1">
    <location>
        <position position="1"/>
    </location>
</feature>
<evidence type="ECO:0000313" key="2">
    <source>
        <dbReference type="Proteomes" id="UP000708208"/>
    </source>
</evidence>
<evidence type="ECO:0000313" key="1">
    <source>
        <dbReference type="EMBL" id="CAG7816413.1"/>
    </source>
</evidence>
<dbReference type="Proteomes" id="UP000708208">
    <property type="component" value="Unassembled WGS sequence"/>
</dbReference>